<dbReference type="AlphaFoldDB" id="A0A0E0G4C7"/>
<name>A0A0E0G4C7_ORYNI</name>
<dbReference type="Gramene" id="ONIVA02G11890.1">
    <property type="protein sequence ID" value="ONIVA02G11890.1"/>
    <property type="gene ID" value="ONIVA02G11890"/>
</dbReference>
<organism evidence="2">
    <name type="scientific">Oryza nivara</name>
    <name type="common">Indian wild rice</name>
    <name type="synonym">Oryza sativa f. spontanea</name>
    <dbReference type="NCBI Taxonomy" id="4536"/>
    <lineage>
        <taxon>Eukaryota</taxon>
        <taxon>Viridiplantae</taxon>
        <taxon>Streptophyta</taxon>
        <taxon>Embryophyta</taxon>
        <taxon>Tracheophyta</taxon>
        <taxon>Spermatophyta</taxon>
        <taxon>Magnoliopsida</taxon>
        <taxon>Liliopsida</taxon>
        <taxon>Poales</taxon>
        <taxon>Poaceae</taxon>
        <taxon>BOP clade</taxon>
        <taxon>Oryzoideae</taxon>
        <taxon>Oryzeae</taxon>
        <taxon>Oryzinae</taxon>
        <taxon>Oryza</taxon>
    </lineage>
</organism>
<reference evidence="2" key="2">
    <citation type="submission" date="2018-04" db="EMBL/GenBank/DDBJ databases">
        <title>OnivRS2 (Oryza nivara Reference Sequence Version 2).</title>
        <authorList>
            <person name="Zhang J."/>
            <person name="Kudrna D."/>
            <person name="Lee S."/>
            <person name="Talag J."/>
            <person name="Rajasekar S."/>
            <person name="Welchert J."/>
            <person name="Hsing Y.-I."/>
            <person name="Wing R.A."/>
        </authorList>
    </citation>
    <scope>NUCLEOTIDE SEQUENCE [LARGE SCALE GENOMIC DNA]</scope>
    <source>
        <strain evidence="2">SL10</strain>
    </source>
</reference>
<feature type="compositionally biased region" description="Basic residues" evidence="1">
    <location>
        <begin position="19"/>
        <end position="28"/>
    </location>
</feature>
<evidence type="ECO:0000313" key="2">
    <source>
        <dbReference type="EnsemblPlants" id="ONIVA02G11890.1"/>
    </source>
</evidence>
<keyword evidence="3" id="KW-1185">Reference proteome</keyword>
<reference evidence="2" key="1">
    <citation type="submission" date="2015-04" db="UniProtKB">
        <authorList>
            <consortium name="EnsemblPlants"/>
        </authorList>
    </citation>
    <scope>IDENTIFICATION</scope>
    <source>
        <strain evidence="2">SL10</strain>
    </source>
</reference>
<accession>A0A0E0G4C7</accession>
<protein>
    <submittedName>
        <fullName evidence="2">Uncharacterized protein</fullName>
    </submittedName>
</protein>
<sequence length="100" mass="11199">MAVSSCRAGGGISGGGGRIRGRNPMQRKARNEPESSQKKGVYHNVGRREITVEMMQHNLLQKGVEQSTRRESEEAIRGNASCWVHIQAHTKEIWRYEGGH</sequence>
<evidence type="ECO:0000313" key="3">
    <source>
        <dbReference type="Proteomes" id="UP000006591"/>
    </source>
</evidence>
<proteinExistence type="predicted"/>
<dbReference type="OMA" id="ASCWVHI"/>
<dbReference type="HOGENOM" id="CLU_2310638_0_0_1"/>
<feature type="region of interest" description="Disordered" evidence="1">
    <location>
        <begin position="1"/>
        <end position="42"/>
    </location>
</feature>
<evidence type="ECO:0000256" key="1">
    <source>
        <dbReference type="SAM" id="MobiDB-lite"/>
    </source>
</evidence>
<feature type="compositionally biased region" description="Gly residues" evidence="1">
    <location>
        <begin position="8"/>
        <end position="18"/>
    </location>
</feature>
<dbReference type="Proteomes" id="UP000006591">
    <property type="component" value="Chromosome 2"/>
</dbReference>
<dbReference type="EnsemblPlants" id="ONIVA02G11890.1">
    <property type="protein sequence ID" value="ONIVA02G11890.1"/>
    <property type="gene ID" value="ONIVA02G11890"/>
</dbReference>